<keyword evidence="1" id="KW-0812">Transmembrane</keyword>
<keyword evidence="1" id="KW-1133">Transmembrane helix</keyword>
<dbReference type="CDD" id="cd16428">
    <property type="entry name" value="TcpC_C"/>
    <property type="match status" value="1"/>
</dbReference>
<comment type="caution">
    <text evidence="2">The sequence shown here is derived from an EMBL/GenBank/DDBJ whole genome shotgun (WGS) entry which is preliminary data.</text>
</comment>
<dbReference type="AlphaFoldDB" id="A0A1R1DZ04"/>
<organism evidence="2 3">
    <name type="scientific">Paenibacillus rhizosphaerae</name>
    <dbReference type="NCBI Taxonomy" id="297318"/>
    <lineage>
        <taxon>Bacteria</taxon>
        <taxon>Bacillati</taxon>
        <taxon>Bacillota</taxon>
        <taxon>Bacilli</taxon>
        <taxon>Bacillales</taxon>
        <taxon>Paenibacillaceae</taxon>
        <taxon>Paenibacillus</taxon>
    </lineage>
</organism>
<accession>A0A1R1DZ04</accession>
<gene>
    <name evidence="2" type="ORF">BK138_34460</name>
</gene>
<evidence type="ECO:0008006" key="4">
    <source>
        <dbReference type="Google" id="ProtNLM"/>
    </source>
</evidence>
<keyword evidence="3" id="KW-1185">Reference proteome</keyword>
<evidence type="ECO:0000313" key="2">
    <source>
        <dbReference type="EMBL" id="OMF44746.1"/>
    </source>
</evidence>
<dbReference type="CDD" id="cd16386">
    <property type="entry name" value="TcpC_N"/>
    <property type="match status" value="1"/>
</dbReference>
<reference evidence="2 3" key="1">
    <citation type="submission" date="2016-11" db="EMBL/GenBank/DDBJ databases">
        <title>Paenibacillus species isolates.</title>
        <authorList>
            <person name="Beno S.M."/>
        </authorList>
    </citation>
    <scope>NUCLEOTIDE SEQUENCE [LARGE SCALE GENOMIC DNA]</scope>
    <source>
        <strain evidence="2 3">FSL R5-0378</strain>
    </source>
</reference>
<dbReference type="RefSeq" id="WP_076176908.1">
    <property type="nucleotide sequence ID" value="NZ_MRTP01000025.1"/>
</dbReference>
<dbReference type="Pfam" id="PF12642">
    <property type="entry name" value="TpcC"/>
    <property type="match status" value="1"/>
</dbReference>
<feature type="transmembrane region" description="Helical" evidence="1">
    <location>
        <begin position="30"/>
        <end position="51"/>
    </location>
</feature>
<evidence type="ECO:0000256" key="1">
    <source>
        <dbReference type="SAM" id="Phobius"/>
    </source>
</evidence>
<dbReference type="Gene3D" id="3.10.450.540">
    <property type="match status" value="2"/>
</dbReference>
<keyword evidence="1" id="KW-0472">Membrane</keyword>
<dbReference type="Proteomes" id="UP000187172">
    <property type="component" value="Unassembled WGS sequence"/>
</dbReference>
<dbReference type="InterPro" id="IPR035628">
    <property type="entry name" value="TcpC_C"/>
</dbReference>
<dbReference type="EMBL" id="MRTP01000025">
    <property type="protein sequence ID" value="OMF44746.1"/>
    <property type="molecule type" value="Genomic_DNA"/>
</dbReference>
<dbReference type="InterPro" id="IPR024735">
    <property type="entry name" value="TcpC"/>
</dbReference>
<name>A0A1R1DZ04_9BACL</name>
<protein>
    <recommendedName>
        <fullName evidence="4">Conjugal transfer protein</fullName>
    </recommendedName>
</protein>
<evidence type="ECO:0000313" key="3">
    <source>
        <dbReference type="Proteomes" id="UP000187172"/>
    </source>
</evidence>
<sequence>MANGKEYNDVEVDEPLAKRKLPKTVIRKRVVKTVFWMGIAYLFFCVSILMFRPEDGVKAEAEVLQPVQNPATEAGVETFAVNFASQYFTWGQGDKAFDDRKNRLQPYLASYVDSQAGLNIKKMTSKSTFLKSQVWKVEDAGSDRSKVTLRSQYAVTANGRKETKLNYMVVPVASDGQNFVVYDIPYFVQEPKKFELDQKDGINRSNVLHQAQMKAEIRDFLDSFFKVYASGKQEEISYFTKNVNVQGLSGILTYKGIGDISIYTNLESEGIYQVEVQVTYGDSKGATLYTYPYYVEVRKESSRWFVVNFEQK</sequence>
<dbReference type="STRING" id="297318.BK138_34460"/>
<proteinExistence type="predicted"/>